<dbReference type="Gene3D" id="3.10.50.40">
    <property type="match status" value="1"/>
</dbReference>
<evidence type="ECO:0000256" key="5">
    <source>
        <dbReference type="ARBA" id="ARBA00023235"/>
    </source>
</evidence>
<evidence type="ECO:0000313" key="8">
    <source>
        <dbReference type="EMBL" id="MBD2199169.1"/>
    </source>
</evidence>
<evidence type="ECO:0000259" key="7">
    <source>
        <dbReference type="PROSITE" id="PS50198"/>
    </source>
</evidence>
<keyword evidence="9" id="KW-1185">Reference proteome</keyword>
<dbReference type="InterPro" id="IPR027304">
    <property type="entry name" value="Trigger_fact/SurA_dom_sf"/>
</dbReference>
<keyword evidence="5 6" id="KW-0413">Isomerase</keyword>
<comment type="catalytic activity">
    <reaction evidence="1">
        <text>[protein]-peptidylproline (omega=180) = [protein]-peptidylproline (omega=0)</text>
        <dbReference type="Rhea" id="RHEA:16237"/>
        <dbReference type="Rhea" id="RHEA-COMP:10747"/>
        <dbReference type="Rhea" id="RHEA-COMP:10748"/>
        <dbReference type="ChEBI" id="CHEBI:83833"/>
        <dbReference type="ChEBI" id="CHEBI:83834"/>
        <dbReference type="EC" id="5.2.1.8"/>
    </reaction>
</comment>
<dbReference type="PANTHER" id="PTHR47245:SF1">
    <property type="entry name" value="FOLDASE PROTEIN PRSA"/>
    <property type="match status" value="1"/>
</dbReference>
<keyword evidence="3" id="KW-0732">Signal</keyword>
<evidence type="ECO:0000313" key="9">
    <source>
        <dbReference type="Proteomes" id="UP000658514"/>
    </source>
</evidence>
<dbReference type="InterPro" id="IPR046357">
    <property type="entry name" value="PPIase_dom_sf"/>
</dbReference>
<protein>
    <recommendedName>
        <fullName evidence="2">peptidylprolyl isomerase</fullName>
        <ecNumber evidence="2">5.2.1.8</ecNumber>
    </recommendedName>
</protein>
<evidence type="ECO:0000256" key="3">
    <source>
        <dbReference type="ARBA" id="ARBA00022729"/>
    </source>
</evidence>
<dbReference type="EC" id="5.2.1.8" evidence="2"/>
<dbReference type="PROSITE" id="PS50198">
    <property type="entry name" value="PPIC_PPIASE_2"/>
    <property type="match status" value="1"/>
</dbReference>
<evidence type="ECO:0000256" key="1">
    <source>
        <dbReference type="ARBA" id="ARBA00000971"/>
    </source>
</evidence>
<dbReference type="InterPro" id="IPR050245">
    <property type="entry name" value="PrsA_foldase"/>
</dbReference>
<proteinExistence type="predicted"/>
<dbReference type="Proteomes" id="UP000658514">
    <property type="component" value="Unassembled WGS sequence"/>
</dbReference>
<organism evidence="8 9">
    <name type="scientific">Calothrix parietina FACHB-288</name>
    <dbReference type="NCBI Taxonomy" id="2692896"/>
    <lineage>
        <taxon>Bacteria</taxon>
        <taxon>Bacillati</taxon>
        <taxon>Cyanobacteriota</taxon>
        <taxon>Cyanophyceae</taxon>
        <taxon>Nostocales</taxon>
        <taxon>Calotrichaceae</taxon>
        <taxon>Calothrix</taxon>
    </lineage>
</organism>
<dbReference type="RefSeq" id="WP_190548225.1">
    <property type="nucleotide sequence ID" value="NZ_CAWPNO010000089.1"/>
</dbReference>
<feature type="domain" description="PpiC" evidence="7">
    <location>
        <begin position="117"/>
        <end position="207"/>
    </location>
</feature>
<dbReference type="PANTHER" id="PTHR47245">
    <property type="entry name" value="PEPTIDYLPROLYL ISOMERASE"/>
    <property type="match status" value="1"/>
</dbReference>
<comment type="caution">
    <text evidence="8">The sequence shown here is derived from an EMBL/GenBank/DDBJ whole genome shotgun (WGS) entry which is preliminary data.</text>
</comment>
<evidence type="ECO:0000256" key="4">
    <source>
        <dbReference type="ARBA" id="ARBA00023110"/>
    </source>
</evidence>
<name>A0ABR8AGV6_9CYAN</name>
<reference evidence="8 9" key="1">
    <citation type="journal article" date="2020" name="ISME J.">
        <title>Comparative genomics reveals insights into cyanobacterial evolution and habitat adaptation.</title>
        <authorList>
            <person name="Chen M.Y."/>
            <person name="Teng W.K."/>
            <person name="Zhao L."/>
            <person name="Hu C.X."/>
            <person name="Zhou Y.K."/>
            <person name="Han B.P."/>
            <person name="Song L.R."/>
            <person name="Shu W.S."/>
        </authorList>
    </citation>
    <scope>NUCLEOTIDE SEQUENCE [LARGE SCALE GENOMIC DNA]</scope>
    <source>
        <strain evidence="8 9">FACHB-288</strain>
    </source>
</reference>
<evidence type="ECO:0000256" key="2">
    <source>
        <dbReference type="ARBA" id="ARBA00013194"/>
    </source>
</evidence>
<sequence>MTTQKLQLGNENLQTEQLLSLLNRYQLLPQVLRAKVIDEAIASFSCTEAESQEAIANFREYHQLTSPEKEQAWLQKNLVTPPIMRELAIRPRLIQKFQLAIWGNKLESYFLQRKADLDRVTYSMIRTQDEGLAQELYFRIVEGEHSFATIAQQYSQGSEAQTGGLIGPVPLSQPHPTIQQILSVSQPGQIWKPHLIADWYVIIRLEQFTPIEFNENTQQYLLNELFEAWIEEEIKTRLESANYCVEYLLA</sequence>
<dbReference type="InterPro" id="IPR000297">
    <property type="entry name" value="PPIase_PpiC"/>
</dbReference>
<dbReference type="SUPFAM" id="SSF109998">
    <property type="entry name" value="Triger factor/SurA peptide-binding domain-like"/>
    <property type="match status" value="1"/>
</dbReference>
<evidence type="ECO:0000256" key="6">
    <source>
        <dbReference type="PROSITE-ProRule" id="PRU00278"/>
    </source>
</evidence>
<gene>
    <name evidence="8" type="ORF">H6G24_27425</name>
</gene>
<dbReference type="EMBL" id="JACJQH010000054">
    <property type="protein sequence ID" value="MBD2199169.1"/>
    <property type="molecule type" value="Genomic_DNA"/>
</dbReference>
<dbReference type="GO" id="GO:0016853">
    <property type="term" value="F:isomerase activity"/>
    <property type="evidence" value="ECO:0007669"/>
    <property type="project" value="UniProtKB-KW"/>
</dbReference>
<dbReference type="SUPFAM" id="SSF54534">
    <property type="entry name" value="FKBP-like"/>
    <property type="match status" value="1"/>
</dbReference>
<accession>A0ABR8AGV6</accession>
<keyword evidence="4 6" id="KW-0697">Rotamase</keyword>
<dbReference type="Pfam" id="PF00639">
    <property type="entry name" value="Rotamase"/>
    <property type="match status" value="1"/>
</dbReference>